<evidence type="ECO:0000313" key="2">
    <source>
        <dbReference type="EMBL" id="KAK0312336.1"/>
    </source>
</evidence>
<name>A0AAN6FAL4_9PEZI</name>
<evidence type="ECO:0000256" key="1">
    <source>
        <dbReference type="SAM" id="MobiDB-lite"/>
    </source>
</evidence>
<proteinExistence type="predicted"/>
<protein>
    <submittedName>
        <fullName evidence="2">Uncharacterized protein</fullName>
    </submittedName>
</protein>
<feature type="region of interest" description="Disordered" evidence="1">
    <location>
        <begin position="147"/>
        <end position="192"/>
    </location>
</feature>
<sequence length="416" mass="46471">MAPQTISSKPQKGRWTLEYCTVLHLLFTNPTYRSKAAQRVNIPKIFRQLFANDLLLTHPDGITDNQIADYYRSRKCARRSKNFQAIEAAELSDEQLALVARLTPQMRTAVEELGLEEMAQEEDVEDTPILSASGEEAGDVIGANWGEARDTDEDHDNHAPKNSTTTQTLPLRTNANNSSFGATPENGTTMGQAVPRPLAIDLSDSAFNDGRNFVRILSKALTNSTPKEPAMSMVHLHEFDKHGDDTSHLVLVDPEKETYKLGGKVYRVTTTTDGTTEDLLVCNMPVCPRCKDDYVPKTVWDNEEGSMHEARRVEGLPFVHTADCFRGHEPYSYFDPQAVRPYRVGFPARMWRSRVSFRIAGGVEDHVVKDAMMRTFSEHQIAMNTTNTAPYNASCMPAPFVDEPALHCCGGFENLV</sequence>
<accession>A0AAN6FAL4</accession>
<reference evidence="2" key="1">
    <citation type="submission" date="2021-12" db="EMBL/GenBank/DDBJ databases">
        <title>Black yeast isolated from Biological Soil Crust.</title>
        <authorList>
            <person name="Kurbessoian T."/>
        </authorList>
    </citation>
    <scope>NUCLEOTIDE SEQUENCE</scope>
    <source>
        <strain evidence="2">CCFEE 5208</strain>
    </source>
</reference>
<feature type="compositionally biased region" description="Polar residues" evidence="1">
    <location>
        <begin position="160"/>
        <end position="191"/>
    </location>
</feature>
<dbReference type="AlphaFoldDB" id="A0AAN6FAL4"/>
<organism evidence="2 3">
    <name type="scientific">Friedmanniomyces endolithicus</name>
    <dbReference type="NCBI Taxonomy" id="329885"/>
    <lineage>
        <taxon>Eukaryota</taxon>
        <taxon>Fungi</taxon>
        <taxon>Dikarya</taxon>
        <taxon>Ascomycota</taxon>
        <taxon>Pezizomycotina</taxon>
        <taxon>Dothideomycetes</taxon>
        <taxon>Dothideomycetidae</taxon>
        <taxon>Mycosphaerellales</taxon>
        <taxon>Teratosphaeriaceae</taxon>
        <taxon>Friedmanniomyces</taxon>
    </lineage>
</organism>
<dbReference type="Proteomes" id="UP001168146">
    <property type="component" value="Unassembled WGS sequence"/>
</dbReference>
<comment type="caution">
    <text evidence="2">The sequence shown here is derived from an EMBL/GenBank/DDBJ whole genome shotgun (WGS) entry which is preliminary data.</text>
</comment>
<gene>
    <name evidence="2" type="ORF">LTR82_013968</name>
</gene>
<evidence type="ECO:0000313" key="3">
    <source>
        <dbReference type="Proteomes" id="UP001168146"/>
    </source>
</evidence>
<dbReference type="EMBL" id="JASUXU010000065">
    <property type="protein sequence ID" value="KAK0312336.1"/>
    <property type="molecule type" value="Genomic_DNA"/>
</dbReference>